<dbReference type="InterPro" id="IPR001172">
    <property type="entry name" value="FliN_T3SS_HrcQb"/>
</dbReference>
<reference evidence="3 4" key="1">
    <citation type="submission" date="2016-09" db="EMBL/GenBank/DDBJ databases">
        <title>Phylogenomics of Achromobacter.</title>
        <authorList>
            <person name="Jeukens J."/>
            <person name="Freschi L."/>
            <person name="Vincent A.T."/>
            <person name="Emond-Rheault J.-G."/>
            <person name="Kukavica-Ibrulj I."/>
            <person name="Charette S.J."/>
            <person name="Levesque R.C."/>
        </authorList>
    </citation>
    <scope>NUCLEOTIDE SEQUENCE [LARGE SCALE GENOMIC DNA]</scope>
    <source>
        <strain evidence="3 4">AUS488</strain>
    </source>
</reference>
<name>A0A1R1JL14_ALCXX</name>
<comment type="caution">
    <text evidence="3">The sequence shown here is derived from an EMBL/GenBank/DDBJ whole genome shotgun (WGS) entry which is preliminary data.</text>
</comment>
<comment type="similarity">
    <text evidence="1">Belongs to the FliN/MopA/SpaO family.</text>
</comment>
<dbReference type="GO" id="GO:0003774">
    <property type="term" value="F:cytoskeletal motor activity"/>
    <property type="evidence" value="ECO:0007669"/>
    <property type="project" value="InterPro"/>
</dbReference>
<dbReference type="InterPro" id="IPR036429">
    <property type="entry name" value="SpoA-like_sf"/>
</dbReference>
<organism evidence="3 4">
    <name type="scientific">Alcaligenes xylosoxydans xylosoxydans</name>
    <name type="common">Achromobacter xylosoxidans</name>
    <dbReference type="NCBI Taxonomy" id="85698"/>
    <lineage>
        <taxon>Bacteria</taxon>
        <taxon>Pseudomonadati</taxon>
        <taxon>Pseudomonadota</taxon>
        <taxon>Betaproteobacteria</taxon>
        <taxon>Burkholderiales</taxon>
        <taxon>Alcaligenaceae</taxon>
        <taxon>Achromobacter</taxon>
    </lineage>
</organism>
<sequence length="359" mass="37093">MTASTFPLSSPLPLPRLSGNEARARSLIARHGADLTVTLAPLAGSDAEPAHWRLGLTPGAPDAVLRSATLSADLEWAGARLRLGLPAGAAQAWLAARWPDLDAGELPPALVSAAIETLLAEVVAALGETSPGGPLRVVARDAPAAALAHAWTLAARHPASGETIYATLAADGLGLMLLAGLIGRAAPAANEIDADAVPVRIAACLGWTELGAAQLRSLAPRDTVFLDHCLVSPEGELWLGAGAQGLRVRRQDSSYLVTQGWTSLMTETPQSPQDADAGAQTPLDIDAIPVRLTFELGERLITLGELRQLQPGETFDLARPLAEGPVLVRANGALVGSGELVEIDGRIGVTLHRLGKAGA</sequence>
<dbReference type="AlphaFoldDB" id="A0A1R1JL14"/>
<dbReference type="InterPro" id="IPR001543">
    <property type="entry name" value="FliN-like_C"/>
</dbReference>
<dbReference type="PRINTS" id="PR00956">
    <property type="entry name" value="FLGMOTORFLIN"/>
</dbReference>
<dbReference type="RefSeq" id="WP_076415974.1">
    <property type="nucleotide sequence ID" value="NZ_AP028040.1"/>
</dbReference>
<dbReference type="GO" id="GO:0009425">
    <property type="term" value="C:bacterial-type flagellum basal body"/>
    <property type="evidence" value="ECO:0007669"/>
    <property type="project" value="InterPro"/>
</dbReference>
<dbReference type="NCBIfam" id="TIGR02551">
    <property type="entry name" value="SpaO_YscQ"/>
    <property type="match status" value="1"/>
</dbReference>
<dbReference type="GO" id="GO:0030254">
    <property type="term" value="P:protein secretion by the type III secretion system"/>
    <property type="evidence" value="ECO:0007669"/>
    <property type="project" value="InterPro"/>
</dbReference>
<dbReference type="Gene3D" id="2.30.330.10">
    <property type="entry name" value="SpoA-like"/>
    <property type="match status" value="1"/>
</dbReference>
<feature type="domain" description="Flagellar motor switch protein FliN-like C-terminal" evidence="2">
    <location>
        <begin position="285"/>
        <end position="353"/>
    </location>
</feature>
<accession>A0A1R1JL14</accession>
<evidence type="ECO:0000259" key="2">
    <source>
        <dbReference type="Pfam" id="PF01052"/>
    </source>
</evidence>
<dbReference type="GO" id="GO:0050918">
    <property type="term" value="P:positive chemotaxis"/>
    <property type="evidence" value="ECO:0007669"/>
    <property type="project" value="TreeGrafter"/>
</dbReference>
<proteinExistence type="inferred from homology"/>
<dbReference type="SUPFAM" id="SSF101801">
    <property type="entry name" value="Surface presentation of antigens (SPOA)"/>
    <property type="match status" value="1"/>
</dbReference>
<dbReference type="EMBL" id="MJMN01000063">
    <property type="protein sequence ID" value="OMG76748.1"/>
    <property type="molecule type" value="Genomic_DNA"/>
</dbReference>
<evidence type="ECO:0000313" key="3">
    <source>
        <dbReference type="EMBL" id="OMG76748.1"/>
    </source>
</evidence>
<evidence type="ECO:0000256" key="1">
    <source>
        <dbReference type="ARBA" id="ARBA00009226"/>
    </source>
</evidence>
<dbReference type="OrthoDB" id="8903804at2"/>
<dbReference type="PANTHER" id="PTHR30034:SF6">
    <property type="entry name" value="YOP PROTEINS TRANSLOCATION PROTEIN Q"/>
    <property type="match status" value="1"/>
</dbReference>
<protein>
    <submittedName>
        <fullName evidence="3">Type III secretion protein</fullName>
    </submittedName>
</protein>
<dbReference type="InterPro" id="IPR013385">
    <property type="entry name" value="T3SS_SpaO/YscQ/SpaO"/>
</dbReference>
<gene>
    <name evidence="3" type="ORF">BIZ92_16955</name>
</gene>
<evidence type="ECO:0000313" key="4">
    <source>
        <dbReference type="Proteomes" id="UP000187251"/>
    </source>
</evidence>
<dbReference type="PANTHER" id="PTHR30034">
    <property type="entry name" value="FLAGELLAR MOTOR SWITCH PROTEIN FLIM"/>
    <property type="match status" value="1"/>
</dbReference>
<dbReference type="Proteomes" id="UP000187251">
    <property type="component" value="Unassembled WGS sequence"/>
</dbReference>
<dbReference type="Pfam" id="PF01052">
    <property type="entry name" value="FliMN_C"/>
    <property type="match status" value="1"/>
</dbReference>
<dbReference type="GO" id="GO:0071978">
    <property type="term" value="P:bacterial-type flagellum-dependent swarming motility"/>
    <property type="evidence" value="ECO:0007669"/>
    <property type="project" value="TreeGrafter"/>
</dbReference>